<feature type="domain" description="Peptidase S55" evidence="2">
    <location>
        <begin position="1"/>
        <end position="146"/>
    </location>
</feature>
<organism evidence="3">
    <name type="scientific">bioreactor metagenome</name>
    <dbReference type="NCBI Taxonomy" id="1076179"/>
    <lineage>
        <taxon>unclassified sequences</taxon>
        <taxon>metagenomes</taxon>
        <taxon>ecological metagenomes</taxon>
    </lineage>
</organism>
<dbReference type="InterPro" id="IPR009003">
    <property type="entry name" value="Peptidase_S1_PA"/>
</dbReference>
<proteinExistence type="predicted"/>
<evidence type="ECO:0000313" key="3">
    <source>
        <dbReference type="EMBL" id="MPL68951.1"/>
    </source>
</evidence>
<gene>
    <name evidence="3" type="ORF">SDC9_14684</name>
</gene>
<dbReference type="AlphaFoldDB" id="A0A644TTD4"/>
<sequence>MIFLHYLLKRGIALTVALMIFSTALVFAAPETMPVDQIQPGMKGIAKTVVSGTKIEEFGVEVLGIMKNKGPSGDLILVRTYGDLIDRTGGIAQGMSGSPVYINGKLVGAIAYGWSLTDHKTGMITPIGDMLKLWNMPDSKNVFPVDQSVRLENETELEPVQTPLMVSGFGQPALDMLKTKLEPMNLVPYGVGDAPNGASFGPLEPGSAVGVQLATGDVSIGALGTVTYVEDNKVLAFGHPFLKKGNVNYLMTNAYVFTTVAGLENSFKVGATGEPIGLINQDRGSAVAGITGRFPSVVPVRITVRDNVLNRTEEAGVHVVQDEQLSPVLAATTVFNFIDKTMDRVGPGTARVRFDITGRDLPVGVLSRENMFYSPASIGELAVGELLEAMALVTGNQYRPVDIMDVKVNVTIDEERKTATITEARSSAAKAKPGETIDVTVTLKPYRGEVITRVVPYKIPEDQAVGPMGLQVRGGGMIPLTELLLRRQGLDIEMLTGNKNKNQPFADVLKEFMNRDRNNDIVVEQMSMTPDELGSTVEQANPTADKVKKKGPEETVADKNKNPKQEPVSGGSLKKAEENKAKSSLLTDYIVDGDAQIMVVIENKKE</sequence>
<dbReference type="Pfam" id="PF05580">
    <property type="entry name" value="Peptidase_S55"/>
    <property type="match status" value="1"/>
</dbReference>
<name>A0A644TTD4_9ZZZZ</name>
<comment type="caution">
    <text evidence="3">The sequence shown here is derived from an EMBL/GenBank/DDBJ whole genome shotgun (WGS) entry which is preliminary data.</text>
</comment>
<evidence type="ECO:0000259" key="2">
    <source>
        <dbReference type="PROSITE" id="PS51494"/>
    </source>
</evidence>
<dbReference type="SUPFAM" id="SSF50494">
    <property type="entry name" value="Trypsin-like serine proteases"/>
    <property type="match status" value="1"/>
</dbReference>
<feature type="compositionally biased region" description="Basic and acidic residues" evidence="1">
    <location>
        <begin position="550"/>
        <end position="564"/>
    </location>
</feature>
<protein>
    <recommendedName>
        <fullName evidence="2">Peptidase S55 domain-containing protein</fullName>
    </recommendedName>
</protein>
<evidence type="ECO:0000256" key="1">
    <source>
        <dbReference type="SAM" id="MobiDB-lite"/>
    </source>
</evidence>
<accession>A0A644TTD4</accession>
<dbReference type="InterPro" id="IPR008763">
    <property type="entry name" value="Peptidase_S55"/>
</dbReference>
<reference evidence="3" key="1">
    <citation type="submission" date="2019-08" db="EMBL/GenBank/DDBJ databases">
        <authorList>
            <person name="Kucharzyk K."/>
            <person name="Murdoch R.W."/>
            <person name="Higgins S."/>
            <person name="Loffler F."/>
        </authorList>
    </citation>
    <scope>NUCLEOTIDE SEQUENCE</scope>
</reference>
<dbReference type="PROSITE" id="PS51494">
    <property type="entry name" value="SPOIVB"/>
    <property type="match status" value="1"/>
</dbReference>
<dbReference type="EMBL" id="VSSQ01000044">
    <property type="protein sequence ID" value="MPL68951.1"/>
    <property type="molecule type" value="Genomic_DNA"/>
</dbReference>
<feature type="region of interest" description="Disordered" evidence="1">
    <location>
        <begin position="531"/>
        <end position="586"/>
    </location>
</feature>